<dbReference type="Pfam" id="PF00535">
    <property type="entry name" value="Glycos_transf_2"/>
    <property type="match status" value="1"/>
</dbReference>
<evidence type="ECO:0000313" key="7">
    <source>
        <dbReference type="Proteomes" id="UP000477386"/>
    </source>
</evidence>
<evidence type="ECO:0000256" key="4">
    <source>
        <dbReference type="SAM" id="Phobius"/>
    </source>
</evidence>
<dbReference type="GO" id="GO:0016757">
    <property type="term" value="F:glycosyltransferase activity"/>
    <property type="evidence" value="ECO:0007669"/>
    <property type="project" value="UniProtKB-KW"/>
</dbReference>
<keyword evidence="4" id="KW-0472">Membrane</keyword>
<keyword evidence="4" id="KW-1133">Transmembrane helix</keyword>
<evidence type="ECO:0000313" key="6">
    <source>
        <dbReference type="EMBL" id="NEU65967.1"/>
    </source>
</evidence>
<keyword evidence="2" id="KW-0328">Glycosyltransferase</keyword>
<dbReference type="SUPFAM" id="SSF53448">
    <property type="entry name" value="Nucleotide-diphospho-sugar transferases"/>
    <property type="match status" value="1"/>
</dbReference>
<keyword evidence="3 6" id="KW-0808">Transferase</keyword>
<organism evidence="6 7">
    <name type="scientific">Spirosoma agri</name>
    <dbReference type="NCBI Taxonomy" id="1987381"/>
    <lineage>
        <taxon>Bacteria</taxon>
        <taxon>Pseudomonadati</taxon>
        <taxon>Bacteroidota</taxon>
        <taxon>Cytophagia</taxon>
        <taxon>Cytophagales</taxon>
        <taxon>Cytophagaceae</taxon>
        <taxon>Spirosoma</taxon>
    </lineage>
</organism>
<protein>
    <submittedName>
        <fullName evidence="6">Glycosyltransferase</fullName>
    </submittedName>
</protein>
<dbReference type="AlphaFoldDB" id="A0A6M0IDS4"/>
<comment type="similarity">
    <text evidence="1">Belongs to the glycosyltransferase 2 family.</text>
</comment>
<accession>A0A6M0IDS4</accession>
<keyword evidence="4" id="KW-0812">Transmembrane</keyword>
<gene>
    <name evidence="6" type="ORF">GK091_03675</name>
</gene>
<feature type="transmembrane region" description="Helical" evidence="4">
    <location>
        <begin position="297"/>
        <end position="318"/>
    </location>
</feature>
<name>A0A6M0IDS4_9BACT</name>
<dbReference type="InterPro" id="IPR029044">
    <property type="entry name" value="Nucleotide-diphossugar_trans"/>
</dbReference>
<dbReference type="CDD" id="cd00761">
    <property type="entry name" value="Glyco_tranf_GTA_type"/>
    <property type="match status" value="1"/>
</dbReference>
<keyword evidence="7" id="KW-1185">Reference proteome</keyword>
<feature type="transmembrane region" description="Helical" evidence="4">
    <location>
        <begin position="249"/>
        <end position="277"/>
    </location>
</feature>
<dbReference type="InterPro" id="IPR001173">
    <property type="entry name" value="Glyco_trans_2-like"/>
</dbReference>
<feature type="domain" description="Glycosyltransferase 2-like" evidence="5">
    <location>
        <begin position="6"/>
        <end position="142"/>
    </location>
</feature>
<dbReference type="Gene3D" id="3.90.550.10">
    <property type="entry name" value="Spore Coat Polysaccharide Biosynthesis Protein SpsA, Chain A"/>
    <property type="match status" value="1"/>
</dbReference>
<dbReference type="PANTHER" id="PTHR43179">
    <property type="entry name" value="RHAMNOSYLTRANSFERASE WBBL"/>
    <property type="match status" value="1"/>
</dbReference>
<evidence type="ECO:0000256" key="1">
    <source>
        <dbReference type="ARBA" id="ARBA00006739"/>
    </source>
</evidence>
<comment type="caution">
    <text evidence="6">The sequence shown here is derived from an EMBL/GenBank/DDBJ whole genome shotgun (WGS) entry which is preliminary data.</text>
</comment>
<dbReference type="Proteomes" id="UP000477386">
    <property type="component" value="Unassembled WGS sequence"/>
</dbReference>
<evidence type="ECO:0000256" key="3">
    <source>
        <dbReference type="ARBA" id="ARBA00022679"/>
    </source>
</evidence>
<evidence type="ECO:0000259" key="5">
    <source>
        <dbReference type="Pfam" id="PF00535"/>
    </source>
</evidence>
<evidence type="ECO:0000256" key="2">
    <source>
        <dbReference type="ARBA" id="ARBA00022676"/>
    </source>
</evidence>
<dbReference type="EMBL" id="JAAGNZ010000001">
    <property type="protein sequence ID" value="NEU65967.1"/>
    <property type="molecule type" value="Genomic_DNA"/>
</dbReference>
<dbReference type="RefSeq" id="WP_164035259.1">
    <property type="nucleotide sequence ID" value="NZ_JAAGNZ010000001.1"/>
</dbReference>
<dbReference type="PANTHER" id="PTHR43179:SF12">
    <property type="entry name" value="GALACTOFURANOSYLTRANSFERASE GLFT2"/>
    <property type="match status" value="1"/>
</dbReference>
<reference evidence="6 7" key="1">
    <citation type="submission" date="2020-02" db="EMBL/GenBank/DDBJ databases">
        <title>Draft genome sequence of two Spirosoma agri KCTC 52727 and Spirosoma terrae KCTC 52035.</title>
        <authorList>
            <person name="Rojas J."/>
            <person name="Ambika Manirajan B."/>
            <person name="Ratering S."/>
            <person name="Suarez C."/>
            <person name="Schnell S."/>
        </authorList>
    </citation>
    <scope>NUCLEOTIDE SEQUENCE [LARGE SCALE GENOMIC DNA]</scope>
    <source>
        <strain evidence="6 7">KCTC 52727</strain>
    </source>
</reference>
<sequence>MLPDFSVVIPTCQQPALLLTCLEALAQQRLPRDQYEIIVVDDANSPETATAVALLTKQIARSGGPLEIRYLGQPQPKGPAAARNRGWRAARGHVIAFTDDDCLPDSNWLLSALTGFQRGAQVMTGQLCLRFTTNTTPTNARTAYLDMSEFISANCFCRKSAIERVGGFEEAFDLAWHEDNDLQFKFIQAGIPISKCPQAIVVHPMRETPWYTPLTNERKNRYDALLFKRHPELFRQRIATDRSLMLEQYAAVLGVMFGVAGTLSGSAITSTVGFGMWGIVSANHIWHRLSEEANTASLIQTVTTTLATPFVAVYWRLYGAVKYRVLYW</sequence>
<proteinExistence type="inferred from homology"/>